<accession>A0A410G6E4</accession>
<keyword evidence="1" id="KW-0732">Signal</keyword>
<dbReference type="Proteomes" id="UP000285517">
    <property type="component" value="Chromosome"/>
</dbReference>
<name>A0A410G6E4_9FLAO</name>
<dbReference type="AlphaFoldDB" id="A0A410G6E4"/>
<dbReference type="RefSeq" id="WP_128251210.1">
    <property type="nucleotide sequence ID" value="NZ_CP034951.1"/>
</dbReference>
<evidence type="ECO:0000313" key="2">
    <source>
        <dbReference type="EMBL" id="QAA82846.1"/>
    </source>
</evidence>
<evidence type="ECO:0000256" key="1">
    <source>
        <dbReference type="SAM" id="SignalP"/>
    </source>
</evidence>
<sequence length="343" mass="38811">MKILHISLLLLLISMFSCENEPIDRADPSKVIAVDSELYNLIQRAAGNGFENELTCIDFNYAFTLVVYDETMDIVAEQIIRSDLEFSDFLGGLEDGKSISLSYPITSILDNGQPFEIRNNEELKAALDQCVEADTVITCTTILTETSCIWKITHLDGPNNQYEGAYFQVSSSGNVGLNFQDHSFGGTWVTYFIENKLHLNIFITGDEEVSSDWNFDWKVVNFDESQMEIKNGTDRFLLVKSCLESCRKFLFEECETESGSGIAIFDLESYFDCFFPFTGISDPSSVSWSYYESEEDMNAGINPIDNLLFNNVLNPQIIYVRFYDITTGEMVTSITIILKAIKC</sequence>
<protein>
    <recommendedName>
        <fullName evidence="4">DUF4859 domain-containing protein</fullName>
    </recommendedName>
</protein>
<dbReference type="KEGG" id="aev:EI546_14465"/>
<dbReference type="OrthoDB" id="832379at2"/>
<keyword evidence="3" id="KW-1185">Reference proteome</keyword>
<evidence type="ECO:0000313" key="3">
    <source>
        <dbReference type="Proteomes" id="UP000285517"/>
    </source>
</evidence>
<organism evidence="2 3">
    <name type="scientific">Aequorivita ciconiae</name>
    <dbReference type="NCBI Taxonomy" id="2494375"/>
    <lineage>
        <taxon>Bacteria</taxon>
        <taxon>Pseudomonadati</taxon>
        <taxon>Bacteroidota</taxon>
        <taxon>Flavobacteriia</taxon>
        <taxon>Flavobacteriales</taxon>
        <taxon>Flavobacteriaceae</taxon>
        <taxon>Aequorivita</taxon>
    </lineage>
</organism>
<dbReference type="PROSITE" id="PS51257">
    <property type="entry name" value="PROKAR_LIPOPROTEIN"/>
    <property type="match status" value="1"/>
</dbReference>
<gene>
    <name evidence="2" type="ORF">EI546_14465</name>
</gene>
<evidence type="ECO:0008006" key="4">
    <source>
        <dbReference type="Google" id="ProtNLM"/>
    </source>
</evidence>
<reference evidence="2 3" key="1">
    <citation type="submission" date="2019-01" db="EMBL/GenBank/DDBJ databases">
        <title>Complete genome sequencing of Aequorivita sp. H23M31.</title>
        <authorList>
            <person name="Bae J.-W."/>
        </authorList>
    </citation>
    <scope>NUCLEOTIDE SEQUENCE [LARGE SCALE GENOMIC DNA]</scope>
    <source>
        <strain evidence="2 3">H23M31</strain>
    </source>
</reference>
<feature type="signal peptide" evidence="1">
    <location>
        <begin position="1"/>
        <end position="19"/>
    </location>
</feature>
<proteinExistence type="predicted"/>
<feature type="chain" id="PRO_5019487502" description="DUF4859 domain-containing protein" evidence="1">
    <location>
        <begin position="20"/>
        <end position="343"/>
    </location>
</feature>
<dbReference type="EMBL" id="CP034951">
    <property type="protein sequence ID" value="QAA82846.1"/>
    <property type="molecule type" value="Genomic_DNA"/>
</dbReference>